<protein>
    <submittedName>
        <fullName evidence="1 2">Uncharacterized protein</fullName>
    </submittedName>
</protein>
<evidence type="ECO:0000313" key="2">
    <source>
        <dbReference type="EnsemblMetazoa" id="CapteP191755"/>
    </source>
</evidence>
<dbReference type="OrthoDB" id="6287170at2759"/>
<keyword evidence="3" id="KW-1185">Reference proteome</keyword>
<reference evidence="1 3" key="2">
    <citation type="journal article" date="2013" name="Nature">
        <title>Insights into bilaterian evolution from three spiralian genomes.</title>
        <authorList>
            <person name="Simakov O."/>
            <person name="Marletaz F."/>
            <person name="Cho S.J."/>
            <person name="Edsinger-Gonzales E."/>
            <person name="Havlak P."/>
            <person name="Hellsten U."/>
            <person name="Kuo D.H."/>
            <person name="Larsson T."/>
            <person name="Lv J."/>
            <person name="Arendt D."/>
            <person name="Savage R."/>
            <person name="Osoegawa K."/>
            <person name="de Jong P."/>
            <person name="Grimwood J."/>
            <person name="Chapman J.A."/>
            <person name="Shapiro H."/>
            <person name="Aerts A."/>
            <person name="Otillar R.P."/>
            <person name="Terry A.Y."/>
            <person name="Boore J.L."/>
            <person name="Grigoriev I.V."/>
            <person name="Lindberg D.R."/>
            <person name="Seaver E.C."/>
            <person name="Weisblat D.A."/>
            <person name="Putnam N.H."/>
            <person name="Rokhsar D.S."/>
        </authorList>
    </citation>
    <scope>NUCLEOTIDE SEQUENCE</scope>
    <source>
        <strain evidence="1 3">I ESC-2004</strain>
    </source>
</reference>
<proteinExistence type="predicted"/>
<dbReference type="EMBL" id="AMQN01010355">
    <property type="status" value="NOT_ANNOTATED_CDS"/>
    <property type="molecule type" value="Genomic_DNA"/>
</dbReference>
<name>R7TYK1_CAPTE</name>
<evidence type="ECO:0000313" key="3">
    <source>
        <dbReference type="Proteomes" id="UP000014760"/>
    </source>
</evidence>
<dbReference type="PANTHER" id="PTHR39075">
    <property type="entry name" value="FI19908P1"/>
    <property type="match status" value="1"/>
</dbReference>
<gene>
    <name evidence="1" type="ORF">CAPTEDRAFT_191755</name>
</gene>
<dbReference type="PANTHER" id="PTHR39075:SF1">
    <property type="entry name" value="FI19908P1"/>
    <property type="match status" value="1"/>
</dbReference>
<dbReference type="EnsemblMetazoa" id="CapteT191755">
    <property type="protein sequence ID" value="CapteP191755"/>
    <property type="gene ID" value="CapteG191755"/>
</dbReference>
<sequence length="481" mass="54256">MEYPDQKDADYKEDMVASLIKKHLPEKFIIGLNDSRDDKDSHLAGPTNEMVPASSWANQFPDQPQTTQEPALDLICNFTYLPVLDDLAVCAAEKSFETASEGTNHSQTPDPLLPYPSEIPTQEPIVETENQTTQDDYVTNQSFELSETIPLMASTPKGDTDSPVMVSDQPFREDPCNPPWMMVSQAGMIHIILKHGVTVEMTLDRAVRLINSKHRSVVAVNSSGSSACLVERSLKSFQEGSSVEICSDDDRFIRIEPESMLFASEGRCYRIANNQLYLARPVFADLSHDVSVTLLFSSSGYGPQLINKCQNVIERATFHSDTETGASVIFINGTKIRQLENGDAVVTCRDKYLRASPVGGFMIVGTREVNMKADSKGKIRVYQRNEFVEVKATRLLVSNRVVEGGFDHQRKVFIRPTPPRFIAHGQNLRREKPSVARPIRDRYATSELVWHLREVNREYQQPRESRTSDGQAGYYDYQNWY</sequence>
<dbReference type="EMBL" id="KB307618">
    <property type="protein sequence ID" value="ELT98707.1"/>
    <property type="molecule type" value="Genomic_DNA"/>
</dbReference>
<dbReference type="Proteomes" id="UP000014760">
    <property type="component" value="Unassembled WGS sequence"/>
</dbReference>
<evidence type="ECO:0000313" key="1">
    <source>
        <dbReference type="EMBL" id="ELT98707.1"/>
    </source>
</evidence>
<reference evidence="3" key="1">
    <citation type="submission" date="2012-12" db="EMBL/GenBank/DDBJ databases">
        <authorList>
            <person name="Hellsten U."/>
            <person name="Grimwood J."/>
            <person name="Chapman J.A."/>
            <person name="Shapiro H."/>
            <person name="Aerts A."/>
            <person name="Otillar R.P."/>
            <person name="Terry A.Y."/>
            <person name="Boore J.L."/>
            <person name="Simakov O."/>
            <person name="Marletaz F."/>
            <person name="Cho S.-J."/>
            <person name="Edsinger-Gonzales E."/>
            <person name="Havlak P."/>
            <person name="Kuo D.-H."/>
            <person name="Larsson T."/>
            <person name="Lv J."/>
            <person name="Arendt D."/>
            <person name="Savage R."/>
            <person name="Osoegawa K."/>
            <person name="de Jong P."/>
            <person name="Lindberg D.R."/>
            <person name="Seaver E.C."/>
            <person name="Weisblat D.A."/>
            <person name="Putnam N.H."/>
            <person name="Grigoriev I.V."/>
            <person name="Rokhsar D.S."/>
        </authorList>
    </citation>
    <scope>NUCLEOTIDE SEQUENCE</scope>
    <source>
        <strain evidence="3">I ESC-2004</strain>
    </source>
</reference>
<dbReference type="HOGENOM" id="CLU_567714_0_0_1"/>
<reference evidence="2" key="3">
    <citation type="submission" date="2015-06" db="UniProtKB">
        <authorList>
            <consortium name="EnsemblMetazoa"/>
        </authorList>
    </citation>
    <scope>IDENTIFICATION</scope>
</reference>
<organism evidence="1">
    <name type="scientific">Capitella teleta</name>
    <name type="common">Polychaete worm</name>
    <dbReference type="NCBI Taxonomy" id="283909"/>
    <lineage>
        <taxon>Eukaryota</taxon>
        <taxon>Metazoa</taxon>
        <taxon>Spiralia</taxon>
        <taxon>Lophotrochozoa</taxon>
        <taxon>Annelida</taxon>
        <taxon>Polychaeta</taxon>
        <taxon>Sedentaria</taxon>
        <taxon>Scolecida</taxon>
        <taxon>Capitellidae</taxon>
        <taxon>Capitella</taxon>
    </lineage>
</organism>
<accession>R7TYK1</accession>
<dbReference type="AlphaFoldDB" id="R7TYK1"/>